<evidence type="ECO:0000313" key="3">
    <source>
        <dbReference type="EMBL" id="SMC88135.1"/>
    </source>
</evidence>
<accession>A0A1Y5XGV1</accession>
<name>A0A1Y5XGV1_KIBAR</name>
<dbReference type="EMBL" id="FWXV01000002">
    <property type="protein sequence ID" value="SMC88135.1"/>
    <property type="molecule type" value="Genomic_DNA"/>
</dbReference>
<evidence type="ECO:0000256" key="1">
    <source>
        <dbReference type="PROSITE-ProRule" id="PRU01076"/>
    </source>
</evidence>
<keyword evidence="4" id="KW-1185">Reference proteome</keyword>
<dbReference type="Proteomes" id="UP000192674">
    <property type="component" value="Unassembled WGS sequence"/>
</dbReference>
<keyword evidence="1" id="KW-0238">DNA-binding</keyword>
<dbReference type="Pfam" id="PF04014">
    <property type="entry name" value="MazE_antitoxin"/>
    <property type="match status" value="1"/>
</dbReference>
<reference evidence="3 4" key="1">
    <citation type="submission" date="2017-04" db="EMBL/GenBank/DDBJ databases">
        <authorList>
            <person name="Afonso C.L."/>
            <person name="Miller P.J."/>
            <person name="Scott M.A."/>
            <person name="Spackman E."/>
            <person name="Goraichik I."/>
            <person name="Dimitrov K.M."/>
            <person name="Suarez D.L."/>
            <person name="Swayne D.E."/>
        </authorList>
    </citation>
    <scope>NUCLEOTIDE SEQUENCE [LARGE SCALE GENOMIC DNA]</scope>
    <source>
        <strain evidence="3 4">DSM 43828</strain>
    </source>
</reference>
<dbReference type="InterPro" id="IPR037914">
    <property type="entry name" value="SpoVT-AbrB_sf"/>
</dbReference>
<protein>
    <submittedName>
        <fullName evidence="3">Looped-hinge helix DNA binding domain-containing protein, AbrB family</fullName>
    </submittedName>
</protein>
<dbReference type="GO" id="GO:0003677">
    <property type="term" value="F:DNA binding"/>
    <property type="evidence" value="ECO:0007669"/>
    <property type="project" value="UniProtKB-UniRule"/>
</dbReference>
<proteinExistence type="predicted"/>
<dbReference type="NCBIfam" id="TIGR01439">
    <property type="entry name" value="lp_hng_hel_AbrB"/>
    <property type="match status" value="1"/>
</dbReference>
<dbReference type="SMART" id="SM00966">
    <property type="entry name" value="SpoVT_AbrB"/>
    <property type="match status" value="1"/>
</dbReference>
<dbReference type="PROSITE" id="PS51740">
    <property type="entry name" value="SPOVT_ABRB"/>
    <property type="match status" value="1"/>
</dbReference>
<feature type="domain" description="SpoVT-AbrB" evidence="2">
    <location>
        <begin position="1"/>
        <end position="46"/>
    </location>
</feature>
<organism evidence="3 4">
    <name type="scientific">Kibdelosporangium aridum</name>
    <dbReference type="NCBI Taxonomy" id="2030"/>
    <lineage>
        <taxon>Bacteria</taxon>
        <taxon>Bacillati</taxon>
        <taxon>Actinomycetota</taxon>
        <taxon>Actinomycetes</taxon>
        <taxon>Pseudonocardiales</taxon>
        <taxon>Pseudonocardiaceae</taxon>
        <taxon>Kibdelosporangium</taxon>
    </lineage>
</organism>
<dbReference type="OrthoDB" id="9811597at2"/>
<dbReference type="InterPro" id="IPR007159">
    <property type="entry name" value="SpoVT-AbrB_dom"/>
</dbReference>
<gene>
    <name evidence="3" type="ORF">SAMN05661093_02400</name>
</gene>
<dbReference type="SUPFAM" id="SSF89447">
    <property type="entry name" value="AbrB/MazE/MraZ-like"/>
    <property type="match status" value="1"/>
</dbReference>
<sequence>MSGKLTSKGQVTIPIAVREELGLQPGDEVDFIVEDGAAKIVRAASHGQRGQRIVARLRGRGDVPMTTDEIMALTRAD</sequence>
<dbReference type="Gene3D" id="2.10.260.10">
    <property type="match status" value="1"/>
</dbReference>
<evidence type="ECO:0000259" key="2">
    <source>
        <dbReference type="PROSITE" id="PS51740"/>
    </source>
</evidence>
<dbReference type="RefSeq" id="WP_084426121.1">
    <property type="nucleotide sequence ID" value="NZ_FWXV01000002.1"/>
</dbReference>
<evidence type="ECO:0000313" key="4">
    <source>
        <dbReference type="Proteomes" id="UP000192674"/>
    </source>
</evidence>
<dbReference type="AlphaFoldDB" id="A0A1Y5XGV1"/>